<dbReference type="Pfam" id="PF12833">
    <property type="entry name" value="HTH_18"/>
    <property type="match status" value="1"/>
</dbReference>
<evidence type="ECO:0000313" key="6">
    <source>
        <dbReference type="Proteomes" id="UP000054903"/>
    </source>
</evidence>
<protein>
    <submittedName>
        <fullName evidence="5">AraC family transcriptional regulator</fullName>
    </submittedName>
</protein>
<proteinExistence type="predicted"/>
<dbReference type="PRINTS" id="PR00032">
    <property type="entry name" value="HTHARAC"/>
</dbReference>
<dbReference type="InterPro" id="IPR018060">
    <property type="entry name" value="HTH_AraC"/>
</dbReference>
<feature type="domain" description="HTH araC/xylS-type" evidence="4">
    <location>
        <begin position="216"/>
        <end position="317"/>
    </location>
</feature>
<dbReference type="PANTHER" id="PTHR46796">
    <property type="entry name" value="HTH-TYPE TRANSCRIPTIONAL ACTIVATOR RHAS-RELATED"/>
    <property type="match status" value="1"/>
</dbReference>
<dbReference type="STRING" id="1777138.AWB77_03884"/>
<dbReference type="GO" id="GO:0043565">
    <property type="term" value="F:sequence-specific DNA binding"/>
    <property type="evidence" value="ECO:0007669"/>
    <property type="project" value="InterPro"/>
</dbReference>
<evidence type="ECO:0000256" key="3">
    <source>
        <dbReference type="ARBA" id="ARBA00023163"/>
    </source>
</evidence>
<dbReference type="PANTHER" id="PTHR46796:SF6">
    <property type="entry name" value="ARAC SUBFAMILY"/>
    <property type="match status" value="1"/>
</dbReference>
<dbReference type="InterPro" id="IPR035418">
    <property type="entry name" value="AraC-bd_2"/>
</dbReference>
<evidence type="ECO:0000259" key="4">
    <source>
        <dbReference type="PROSITE" id="PS01124"/>
    </source>
</evidence>
<dbReference type="PROSITE" id="PS01124">
    <property type="entry name" value="HTH_ARAC_FAMILY_2"/>
    <property type="match status" value="1"/>
</dbReference>
<reference evidence="5" key="1">
    <citation type="submission" date="2016-01" db="EMBL/GenBank/DDBJ databases">
        <authorList>
            <person name="Peeters C."/>
        </authorList>
    </citation>
    <scope>NUCLEOTIDE SEQUENCE</scope>
    <source>
        <strain evidence="5">LMG 29320</strain>
    </source>
</reference>
<dbReference type="RefSeq" id="WP_167354157.1">
    <property type="nucleotide sequence ID" value="NZ_FCNX02000009.1"/>
</dbReference>
<dbReference type="SMART" id="SM00342">
    <property type="entry name" value="HTH_ARAC"/>
    <property type="match status" value="1"/>
</dbReference>
<keyword evidence="1" id="KW-0805">Transcription regulation</keyword>
<dbReference type="PROSITE" id="PS00041">
    <property type="entry name" value="HTH_ARAC_FAMILY_1"/>
    <property type="match status" value="1"/>
</dbReference>
<evidence type="ECO:0000256" key="1">
    <source>
        <dbReference type="ARBA" id="ARBA00023015"/>
    </source>
</evidence>
<evidence type="ECO:0000313" key="5">
    <source>
        <dbReference type="EMBL" id="SAK79477.1"/>
    </source>
</evidence>
<dbReference type="SUPFAM" id="SSF46689">
    <property type="entry name" value="Homeodomain-like"/>
    <property type="match status" value="1"/>
</dbReference>
<accession>A0A158CD97</accession>
<evidence type="ECO:0000256" key="2">
    <source>
        <dbReference type="ARBA" id="ARBA00023125"/>
    </source>
</evidence>
<dbReference type="AlphaFoldDB" id="A0A158CD97"/>
<keyword evidence="6" id="KW-1185">Reference proteome</keyword>
<dbReference type="Pfam" id="PF14525">
    <property type="entry name" value="AraC_binding_2"/>
    <property type="match status" value="1"/>
</dbReference>
<dbReference type="InterPro" id="IPR020449">
    <property type="entry name" value="Tscrpt_reg_AraC-type_HTH"/>
</dbReference>
<gene>
    <name evidence="5" type="ORF">AWB77_03884</name>
</gene>
<dbReference type="InterPro" id="IPR018062">
    <property type="entry name" value="HTH_AraC-typ_CS"/>
</dbReference>
<comment type="caution">
    <text evidence="5">The sequence shown here is derived from an EMBL/GenBank/DDBJ whole genome shotgun (WGS) entry which is preliminary data.</text>
</comment>
<dbReference type="EMBL" id="FCNX02000009">
    <property type="protein sequence ID" value="SAK79477.1"/>
    <property type="molecule type" value="Genomic_DNA"/>
</dbReference>
<keyword evidence="3" id="KW-0804">Transcription</keyword>
<sequence>MYNYAVSQDVPRGQKIDAWLHLLRQMFVKLEYERSDEASDRALQASLKHWTLSELDLRLVSSTKQTLKRMSPKASDHEGEFFLVVMQVSGTSSVTQDDRRTALAPGDFTMYDTTRPYALDFTGDFEQFVVSVPRGELRLQVPNAEALTAHCITGQAPVGRLLGGLLRGLPETIDESSPDSLLCVSDAVVDLIAANLRSLQPANGVSRSKSSRAQEDRIKAFIRENATDSDLSVRGVAQALNMSVSAMYRAFEGQGVSVAEMIWQERLDIARAALRSRLFAARSIKEVAFESGFSDAAHFSRAFRHRFGVSPREYRLAINCDAAFAPRVPSTISPQ</sequence>
<dbReference type="InterPro" id="IPR050204">
    <property type="entry name" value="AraC_XylS_family_regulators"/>
</dbReference>
<keyword evidence="2" id="KW-0238">DNA-binding</keyword>
<name>A0A158CD97_9BURK</name>
<organism evidence="5 6">
    <name type="scientific">Caballeronia fortuita</name>
    <dbReference type="NCBI Taxonomy" id="1777138"/>
    <lineage>
        <taxon>Bacteria</taxon>
        <taxon>Pseudomonadati</taxon>
        <taxon>Pseudomonadota</taxon>
        <taxon>Betaproteobacteria</taxon>
        <taxon>Burkholderiales</taxon>
        <taxon>Burkholderiaceae</taxon>
        <taxon>Caballeronia</taxon>
    </lineage>
</organism>
<dbReference type="GO" id="GO:0003700">
    <property type="term" value="F:DNA-binding transcription factor activity"/>
    <property type="evidence" value="ECO:0007669"/>
    <property type="project" value="InterPro"/>
</dbReference>
<dbReference type="Gene3D" id="1.10.10.60">
    <property type="entry name" value="Homeodomain-like"/>
    <property type="match status" value="1"/>
</dbReference>
<dbReference type="InterPro" id="IPR009057">
    <property type="entry name" value="Homeodomain-like_sf"/>
</dbReference>
<dbReference type="Proteomes" id="UP000054903">
    <property type="component" value="Unassembled WGS sequence"/>
</dbReference>